<dbReference type="EMBL" id="LXQD01000124">
    <property type="protein sequence ID" value="RCJ37290.1"/>
    <property type="molecule type" value="Genomic_DNA"/>
</dbReference>
<gene>
    <name evidence="1" type="ORF">A6770_40330</name>
</gene>
<proteinExistence type="predicted"/>
<comment type="caution">
    <text evidence="1">The sequence shown here is derived from an EMBL/GenBank/DDBJ whole genome shotgun (WGS) entry which is preliminary data.</text>
</comment>
<name>A0A367RNH8_9NOSO</name>
<sequence length="94" mass="11056">MRAIALRSAYLRCDGVLALVLNVTLEKMKRRFWQAEWGWRNGCSGLTRLNFSASNKTFLQFIAKKEEIYQIINKRANDFKTLFCLYKESQSKNI</sequence>
<dbReference type="AlphaFoldDB" id="A0A367RNH8"/>
<keyword evidence="2" id="KW-1185">Reference proteome</keyword>
<organism evidence="1 2">
    <name type="scientific">Nostoc minutum NIES-26</name>
    <dbReference type="NCBI Taxonomy" id="1844469"/>
    <lineage>
        <taxon>Bacteria</taxon>
        <taxon>Bacillati</taxon>
        <taxon>Cyanobacteriota</taxon>
        <taxon>Cyanophyceae</taxon>
        <taxon>Nostocales</taxon>
        <taxon>Nostocaceae</taxon>
        <taxon>Nostoc</taxon>
    </lineage>
</organism>
<accession>A0A367RNH8</accession>
<dbReference type="Proteomes" id="UP000252107">
    <property type="component" value="Unassembled WGS sequence"/>
</dbReference>
<protein>
    <submittedName>
        <fullName evidence="1">Uncharacterized protein</fullName>
    </submittedName>
</protein>
<evidence type="ECO:0000313" key="2">
    <source>
        <dbReference type="Proteomes" id="UP000252107"/>
    </source>
</evidence>
<reference evidence="1" key="1">
    <citation type="submission" date="2016-04" db="EMBL/GenBank/DDBJ databases">
        <authorList>
            <person name="Tabuchi Yagui T.R."/>
        </authorList>
    </citation>
    <scope>NUCLEOTIDE SEQUENCE [LARGE SCALE GENOMIC DNA]</scope>
    <source>
        <strain evidence="1">NIES-26</strain>
    </source>
</reference>
<evidence type="ECO:0000313" key="1">
    <source>
        <dbReference type="EMBL" id="RCJ37290.1"/>
    </source>
</evidence>